<keyword evidence="4" id="KW-1185">Reference proteome</keyword>
<name>A0A8H7Q9V0_9FUNG</name>
<feature type="compositionally biased region" description="Polar residues" evidence="1">
    <location>
        <begin position="672"/>
        <end position="703"/>
    </location>
</feature>
<organism evidence="3 4">
    <name type="scientific">Umbelopsis vinacea</name>
    <dbReference type="NCBI Taxonomy" id="44442"/>
    <lineage>
        <taxon>Eukaryota</taxon>
        <taxon>Fungi</taxon>
        <taxon>Fungi incertae sedis</taxon>
        <taxon>Mucoromycota</taxon>
        <taxon>Mucoromycotina</taxon>
        <taxon>Umbelopsidomycetes</taxon>
        <taxon>Umbelopsidales</taxon>
        <taxon>Umbelopsidaceae</taxon>
        <taxon>Umbelopsis</taxon>
    </lineage>
</organism>
<dbReference type="PANTHER" id="PTHR47369:SF1">
    <property type="entry name" value="BTB_POZ DOMAIN-CONTAINING PROTEIN"/>
    <property type="match status" value="1"/>
</dbReference>
<proteinExistence type="predicted"/>
<reference evidence="3" key="1">
    <citation type="submission" date="2020-12" db="EMBL/GenBank/DDBJ databases">
        <title>Metabolic potential, ecology and presence of endohyphal bacteria is reflected in genomic diversity of Mucoromycotina.</title>
        <authorList>
            <person name="Muszewska A."/>
            <person name="Okrasinska A."/>
            <person name="Steczkiewicz K."/>
            <person name="Drgas O."/>
            <person name="Orlowska M."/>
            <person name="Perlinska-Lenart U."/>
            <person name="Aleksandrzak-Piekarczyk T."/>
            <person name="Szatraj K."/>
            <person name="Zielenkiewicz U."/>
            <person name="Pilsyk S."/>
            <person name="Malc E."/>
            <person name="Mieczkowski P."/>
            <person name="Kruszewska J.S."/>
            <person name="Biernat P."/>
            <person name="Pawlowska J."/>
        </authorList>
    </citation>
    <scope>NUCLEOTIDE SEQUENCE</scope>
    <source>
        <strain evidence="3">WA0000051536</strain>
    </source>
</reference>
<dbReference type="AlphaFoldDB" id="A0A8H7Q9V0"/>
<dbReference type="Proteomes" id="UP000612746">
    <property type="component" value="Unassembled WGS sequence"/>
</dbReference>
<evidence type="ECO:0000256" key="1">
    <source>
        <dbReference type="SAM" id="MobiDB-lite"/>
    </source>
</evidence>
<dbReference type="PANTHER" id="PTHR47369">
    <property type="entry name" value="BTB/POZ DOMAIN-CONTAINING PROTEIN"/>
    <property type="match status" value="1"/>
</dbReference>
<dbReference type="InterPro" id="IPR000210">
    <property type="entry name" value="BTB/POZ_dom"/>
</dbReference>
<evidence type="ECO:0000313" key="4">
    <source>
        <dbReference type="Proteomes" id="UP000612746"/>
    </source>
</evidence>
<evidence type="ECO:0000313" key="3">
    <source>
        <dbReference type="EMBL" id="KAG2187456.1"/>
    </source>
</evidence>
<dbReference type="OrthoDB" id="6359943at2759"/>
<sequence>MTDDKNTSIWVEARDGEKLKFSSTEKNARDHGRQKICNMDGSLATHLRRSAFEKAVFSDVSITFAYGALPFSMTYDLHKVILMQSPFFNDLLLEQGSQKERRLQFTIDLQRALAYKGFLPTLLAGPPNPERRLAYRILGSHIAFNLCWLYETDKQALLDSLQPDDIIRVLIISILFDINDLTQQCLRLYMSKRLAVNTIVSDLHLIGQLPHSSTYYHELRDAALLILFRNGAENAESLCELPLDWMQDILSAELLFVQGEFERYMVLKRVLQTLIDEVENTMRMNDSEAIERNKQRLSSFASSDSIDVDQPGADITAEEIMSRKRKRQNDEGPHAETRFLVTRPSRYKFDYSSKSSSLKGYGHLPAGSPYSDKINALRSLLNDSIIYSNMTFSQLSLVRADGLVEEGTVFRALWQREALERLVFPTVDLKADKSHDDGSTELIPDRHDALSEYFDVGANSGLNQTSIAKKKRMLLGTPKFRFGTSIQLMSMRNSEWKEDMVFLGQNDEEEADAIERMLSDPNGDLASCQGYSSDDENDQENEPLLGEHWQGRDPGSMAASKLSSKRVLAQLVSETSNDYPSKYVKALRNTFYSAPKTILGTRYRVRMEAFVLSFENLPKKLICNFELQRSKGKIDFRRYQIRRTARESLEALAISQNDSSSTLSTVRSRSSFATFSPQPMSKRQAARQPTPSRIPYPQSSPTKYHQDQAKQEKIKSSRRRASSTPPKPSIALLKELEGAGGKCTSQMKDRKVTYSLYCLNRHMVADAEGIISAPVEREHRAFMPVSKCEMSEESDDQWMATERVPGKSYTTNVILTDGIVETSNIDVMVVMELFDLSLA</sequence>
<feature type="region of interest" description="Disordered" evidence="1">
    <location>
        <begin position="525"/>
        <end position="558"/>
    </location>
</feature>
<dbReference type="EMBL" id="JAEPRA010000003">
    <property type="protein sequence ID" value="KAG2187456.1"/>
    <property type="molecule type" value="Genomic_DNA"/>
</dbReference>
<comment type="caution">
    <text evidence="3">The sequence shown here is derived from an EMBL/GenBank/DDBJ whole genome shotgun (WGS) entry which is preliminary data.</text>
</comment>
<feature type="compositionally biased region" description="Basic and acidic residues" evidence="1">
    <location>
        <begin position="704"/>
        <end position="715"/>
    </location>
</feature>
<protein>
    <recommendedName>
        <fullName evidence="2">BTB domain-containing protein</fullName>
    </recommendedName>
</protein>
<dbReference type="PROSITE" id="PS50097">
    <property type="entry name" value="BTB"/>
    <property type="match status" value="1"/>
</dbReference>
<feature type="region of interest" description="Disordered" evidence="1">
    <location>
        <begin position="665"/>
        <end position="731"/>
    </location>
</feature>
<gene>
    <name evidence="3" type="ORF">INT44_005144</name>
</gene>
<accession>A0A8H7Q9V0</accession>
<evidence type="ECO:0000259" key="2">
    <source>
        <dbReference type="PROSITE" id="PS50097"/>
    </source>
</evidence>
<feature type="domain" description="BTB" evidence="2">
    <location>
        <begin position="58"/>
        <end position="131"/>
    </location>
</feature>